<dbReference type="EMBL" id="CAJVPA010000250">
    <property type="protein sequence ID" value="CAG8423171.1"/>
    <property type="molecule type" value="Genomic_DNA"/>
</dbReference>
<evidence type="ECO:0000313" key="1">
    <source>
        <dbReference type="EMBL" id="CAG8423171.1"/>
    </source>
</evidence>
<dbReference type="Proteomes" id="UP001152646">
    <property type="component" value="Unassembled WGS sequence"/>
</dbReference>
<name>A0A9W4K1B2_9EURO</name>
<reference evidence="1" key="1">
    <citation type="submission" date="2021-07" db="EMBL/GenBank/DDBJ databases">
        <authorList>
            <person name="Branca A.L. A."/>
        </authorList>
    </citation>
    <scope>NUCLEOTIDE SEQUENCE</scope>
</reference>
<proteinExistence type="predicted"/>
<comment type="caution">
    <text evidence="1">The sequence shown here is derived from an EMBL/GenBank/DDBJ whole genome shotgun (WGS) entry which is preliminary data.</text>
</comment>
<evidence type="ECO:0000313" key="2">
    <source>
        <dbReference type="Proteomes" id="UP001152646"/>
    </source>
</evidence>
<dbReference type="AlphaFoldDB" id="A0A9W4K1B2"/>
<gene>
    <name evidence="1" type="ORF">PSALAMII_LOCUS10431</name>
</gene>
<sequence length="176" mass="19435">MHIIHGQIRIPQRYGGDPDVTQEIWVCNDTGSSTLSIFNSDLTALGFDPKWWYANSGHRTKIVVLVSAQSHSRDVSIEICCSCSSYIGHSSSHYCSSANGLVWLAHVSIEMQVLTSASVPLTPWFEQLAVVKQWGPNEARLSGDGMRDHLFFATSPGNRNLYVSTRKAGLMRVLPA</sequence>
<organism evidence="1 2">
    <name type="scientific">Penicillium salamii</name>
    <dbReference type="NCBI Taxonomy" id="1612424"/>
    <lineage>
        <taxon>Eukaryota</taxon>
        <taxon>Fungi</taxon>
        <taxon>Dikarya</taxon>
        <taxon>Ascomycota</taxon>
        <taxon>Pezizomycotina</taxon>
        <taxon>Eurotiomycetes</taxon>
        <taxon>Eurotiomycetidae</taxon>
        <taxon>Eurotiales</taxon>
        <taxon>Aspergillaceae</taxon>
        <taxon>Penicillium</taxon>
    </lineage>
</organism>
<dbReference type="OrthoDB" id="4199986at2759"/>
<accession>A0A9W4K1B2</accession>
<protein>
    <submittedName>
        <fullName evidence="1">Uncharacterized protein</fullName>
    </submittedName>
</protein>